<dbReference type="SMART" id="SM00028">
    <property type="entry name" value="TPR"/>
    <property type="match status" value="9"/>
</dbReference>
<dbReference type="OrthoDB" id="1926212at2759"/>
<dbReference type="SUPFAM" id="SSF48452">
    <property type="entry name" value="TPR-like"/>
    <property type="match status" value="2"/>
</dbReference>
<dbReference type="Pfam" id="PF00515">
    <property type="entry name" value="TPR_1"/>
    <property type="match status" value="2"/>
</dbReference>
<dbReference type="Proteomes" id="UP001152795">
    <property type="component" value="Unassembled WGS sequence"/>
</dbReference>
<dbReference type="Pfam" id="PF13432">
    <property type="entry name" value="TPR_16"/>
    <property type="match status" value="1"/>
</dbReference>
<accession>A0A6S7FWE7</accession>
<gene>
    <name evidence="2" type="ORF">PACLA_8A009708</name>
</gene>
<feature type="compositionally biased region" description="Low complexity" evidence="1">
    <location>
        <begin position="1"/>
        <end position="11"/>
    </location>
</feature>
<dbReference type="InterPro" id="IPR011990">
    <property type="entry name" value="TPR-like_helical_dom_sf"/>
</dbReference>
<dbReference type="PANTHER" id="PTHR45153:SF1">
    <property type="entry name" value="TETRATRICOPEPTIDE REPEAT PROTEIN 16"/>
    <property type="match status" value="1"/>
</dbReference>
<dbReference type="PANTHER" id="PTHR45153">
    <property type="entry name" value="TETRATRICOPEPTIDE REPEAT PROTEIN 16"/>
    <property type="match status" value="1"/>
</dbReference>
<keyword evidence="3" id="KW-1185">Reference proteome</keyword>
<evidence type="ECO:0000256" key="1">
    <source>
        <dbReference type="SAM" id="MobiDB-lite"/>
    </source>
</evidence>
<comment type="caution">
    <text evidence="2">The sequence shown here is derived from an EMBL/GenBank/DDBJ whole genome shotgun (WGS) entry which is preliminary data.</text>
</comment>
<proteinExistence type="predicted"/>
<dbReference type="PROSITE" id="PS50005">
    <property type="entry name" value="TPR"/>
    <property type="match status" value="4"/>
</dbReference>
<dbReference type="Gene3D" id="1.25.40.10">
    <property type="entry name" value="Tetratricopeptide repeat domain"/>
    <property type="match status" value="5"/>
</dbReference>
<feature type="region of interest" description="Disordered" evidence="1">
    <location>
        <begin position="1"/>
        <end position="34"/>
    </location>
</feature>
<sequence>MSKSHLNNLTETNEEKELNKQQSDENLEAKSLKIQDEGASGAKDIVLDTTNEIVEALEQELSERKKQIVTSFQLQELNHSSRARRRSSVNSNFVIWSRAEQHFATGSDEKDSIKCISSLTKAISLKPTECKYYIERGERFLQLCDFQSAILNYKKACILDPDEDQYYSRLASIYYIKGQCLFDCKNYADALECFSRAAEMKPDVIGYHTRSVACLAALQRHGECLALLNKRLNVENDNADLLIMRARLHQLFRNDSLSFYDIMDALKLDPEHSEAKTMLTALIEKAENFKEKGIKLQLLGKTQEALLKFSNAIESNPGCAEYHIFRGALLRQLSDFNSAIDDYLVAMDKKDHDYSHDVYKEAQRQLLLCYNDFAVECFSKGFYNEAVVLLNKAIKEEKNEKGLYINRGDCFFRMFEFDFALSDYNQALEIDPKDCSVKVRLSVVYNELGLLSYADKRYVQAFEYFDLAIQCNPKVAVYYTSRARARYMLEDYEGAKYDVTCCLFLEPSNRSIMSLFSRLYPDKCVENVLQSSTGLLVAQSVQQAISEIFPVLWSNYSMDLKGSKDLAVRSVLPPINERKLTLCLHEKDFHVNHIDRKLQSSKKVKKAFNERKSLEYKGPRISTETIDKQASPSTERYKFGKGGSKAVLNQGGSKSILNQRTRIKVGTKRIAFMQA</sequence>
<feature type="compositionally biased region" description="Basic and acidic residues" evidence="1">
    <location>
        <begin position="13"/>
        <end position="34"/>
    </location>
</feature>
<dbReference type="EMBL" id="CACRXK020000261">
    <property type="protein sequence ID" value="CAB3980146.1"/>
    <property type="molecule type" value="Genomic_DNA"/>
</dbReference>
<reference evidence="2" key="1">
    <citation type="submission" date="2020-04" db="EMBL/GenBank/DDBJ databases">
        <authorList>
            <person name="Alioto T."/>
            <person name="Alioto T."/>
            <person name="Gomez Garrido J."/>
        </authorList>
    </citation>
    <scope>NUCLEOTIDE SEQUENCE</scope>
    <source>
        <strain evidence="2">A484AB</strain>
    </source>
</reference>
<evidence type="ECO:0000313" key="2">
    <source>
        <dbReference type="EMBL" id="CAB3980146.1"/>
    </source>
</evidence>
<evidence type="ECO:0000313" key="3">
    <source>
        <dbReference type="Proteomes" id="UP001152795"/>
    </source>
</evidence>
<name>A0A6S7FWE7_PARCT</name>
<dbReference type="InterPro" id="IPR019734">
    <property type="entry name" value="TPR_rpt"/>
</dbReference>
<organism evidence="2 3">
    <name type="scientific">Paramuricea clavata</name>
    <name type="common">Red gorgonian</name>
    <name type="synonym">Violescent sea-whip</name>
    <dbReference type="NCBI Taxonomy" id="317549"/>
    <lineage>
        <taxon>Eukaryota</taxon>
        <taxon>Metazoa</taxon>
        <taxon>Cnidaria</taxon>
        <taxon>Anthozoa</taxon>
        <taxon>Octocorallia</taxon>
        <taxon>Malacalcyonacea</taxon>
        <taxon>Plexauridae</taxon>
        <taxon>Paramuricea</taxon>
    </lineage>
</organism>
<protein>
    <submittedName>
        <fullName evidence="2">Tetratricopeptide repeat 16-like</fullName>
    </submittedName>
</protein>
<dbReference type="AlphaFoldDB" id="A0A6S7FWE7"/>